<dbReference type="Proteomes" id="UP000290289">
    <property type="component" value="Chromosome 9"/>
</dbReference>
<reference evidence="2 3" key="1">
    <citation type="submission" date="2018-10" db="EMBL/GenBank/DDBJ databases">
        <title>A high-quality apple genome assembly.</title>
        <authorList>
            <person name="Hu J."/>
        </authorList>
    </citation>
    <scope>NUCLEOTIDE SEQUENCE [LARGE SCALE GENOMIC DNA]</scope>
    <source>
        <strain evidence="3">cv. HFTH1</strain>
        <tissue evidence="2">Young leaf</tissue>
    </source>
</reference>
<feature type="compositionally biased region" description="Acidic residues" evidence="1">
    <location>
        <begin position="55"/>
        <end position="73"/>
    </location>
</feature>
<name>A0A498J8I7_MALDO</name>
<gene>
    <name evidence="2" type="ORF">DVH24_035238</name>
</gene>
<dbReference type="AlphaFoldDB" id="A0A498J8I7"/>
<proteinExistence type="predicted"/>
<evidence type="ECO:0000313" key="3">
    <source>
        <dbReference type="Proteomes" id="UP000290289"/>
    </source>
</evidence>
<accession>A0A498J8I7</accession>
<sequence>MAILKRYDDGSIIDKYCEEMEEYRQKGETFVLALNPSSEKKFEDEASVDEQTQQGEDDPGDAEDGSYGDSGET</sequence>
<organism evidence="2 3">
    <name type="scientific">Malus domestica</name>
    <name type="common">Apple</name>
    <name type="synonym">Pyrus malus</name>
    <dbReference type="NCBI Taxonomy" id="3750"/>
    <lineage>
        <taxon>Eukaryota</taxon>
        <taxon>Viridiplantae</taxon>
        <taxon>Streptophyta</taxon>
        <taxon>Embryophyta</taxon>
        <taxon>Tracheophyta</taxon>
        <taxon>Spermatophyta</taxon>
        <taxon>Magnoliopsida</taxon>
        <taxon>eudicotyledons</taxon>
        <taxon>Gunneridae</taxon>
        <taxon>Pentapetalae</taxon>
        <taxon>rosids</taxon>
        <taxon>fabids</taxon>
        <taxon>Rosales</taxon>
        <taxon>Rosaceae</taxon>
        <taxon>Amygdaloideae</taxon>
        <taxon>Maleae</taxon>
        <taxon>Malus</taxon>
    </lineage>
</organism>
<dbReference type="EMBL" id="RDQH01000335">
    <property type="protein sequence ID" value="RXH90474.1"/>
    <property type="molecule type" value="Genomic_DNA"/>
</dbReference>
<evidence type="ECO:0000313" key="2">
    <source>
        <dbReference type="EMBL" id="RXH90474.1"/>
    </source>
</evidence>
<keyword evidence="3" id="KW-1185">Reference proteome</keyword>
<feature type="region of interest" description="Disordered" evidence="1">
    <location>
        <begin position="36"/>
        <end position="73"/>
    </location>
</feature>
<comment type="caution">
    <text evidence="2">The sequence shown here is derived from an EMBL/GenBank/DDBJ whole genome shotgun (WGS) entry which is preliminary data.</text>
</comment>
<protein>
    <submittedName>
        <fullName evidence="2">Uncharacterized protein</fullName>
    </submittedName>
</protein>
<evidence type="ECO:0000256" key="1">
    <source>
        <dbReference type="SAM" id="MobiDB-lite"/>
    </source>
</evidence>